<reference evidence="2" key="1">
    <citation type="journal article" date="2020" name="Stud. Mycol.">
        <title>101 Dothideomycetes genomes: a test case for predicting lifestyles and emergence of pathogens.</title>
        <authorList>
            <person name="Haridas S."/>
            <person name="Albert R."/>
            <person name="Binder M."/>
            <person name="Bloem J."/>
            <person name="Labutti K."/>
            <person name="Salamov A."/>
            <person name="Andreopoulos B."/>
            <person name="Baker S."/>
            <person name="Barry K."/>
            <person name="Bills G."/>
            <person name="Bluhm B."/>
            <person name="Cannon C."/>
            <person name="Castanera R."/>
            <person name="Culley D."/>
            <person name="Daum C."/>
            <person name="Ezra D."/>
            <person name="Gonzalez J."/>
            <person name="Henrissat B."/>
            <person name="Kuo A."/>
            <person name="Liang C."/>
            <person name="Lipzen A."/>
            <person name="Lutzoni F."/>
            <person name="Magnuson J."/>
            <person name="Mondo S."/>
            <person name="Nolan M."/>
            <person name="Ohm R."/>
            <person name="Pangilinan J."/>
            <person name="Park H.-J."/>
            <person name="Ramirez L."/>
            <person name="Alfaro M."/>
            <person name="Sun H."/>
            <person name="Tritt A."/>
            <person name="Yoshinaga Y."/>
            <person name="Zwiers L.-H."/>
            <person name="Turgeon B."/>
            <person name="Goodwin S."/>
            <person name="Spatafora J."/>
            <person name="Crous P."/>
            <person name="Grigoriev I."/>
        </authorList>
    </citation>
    <scope>NUCLEOTIDE SEQUENCE</scope>
    <source>
        <strain evidence="2">CBS 161.51</strain>
    </source>
</reference>
<dbReference type="AlphaFoldDB" id="A0A6A5SGL7"/>
<organism evidence="2 3">
    <name type="scientific">Clathrospora elynae</name>
    <dbReference type="NCBI Taxonomy" id="706981"/>
    <lineage>
        <taxon>Eukaryota</taxon>
        <taxon>Fungi</taxon>
        <taxon>Dikarya</taxon>
        <taxon>Ascomycota</taxon>
        <taxon>Pezizomycotina</taxon>
        <taxon>Dothideomycetes</taxon>
        <taxon>Pleosporomycetidae</taxon>
        <taxon>Pleosporales</taxon>
        <taxon>Diademaceae</taxon>
        <taxon>Clathrospora</taxon>
    </lineage>
</organism>
<dbReference type="Proteomes" id="UP000800038">
    <property type="component" value="Unassembled WGS sequence"/>
</dbReference>
<accession>A0A6A5SGL7</accession>
<feature type="chain" id="PRO_5025500563" evidence="1">
    <location>
        <begin position="30"/>
        <end position="53"/>
    </location>
</feature>
<evidence type="ECO:0000313" key="3">
    <source>
        <dbReference type="Proteomes" id="UP000800038"/>
    </source>
</evidence>
<evidence type="ECO:0000256" key="1">
    <source>
        <dbReference type="SAM" id="SignalP"/>
    </source>
</evidence>
<feature type="signal peptide" evidence="1">
    <location>
        <begin position="1"/>
        <end position="29"/>
    </location>
</feature>
<protein>
    <submittedName>
        <fullName evidence="2">Uncharacterized protein</fullName>
    </submittedName>
</protein>
<keyword evidence="1" id="KW-0732">Signal</keyword>
<sequence length="53" mass="6204">MYVLSSLEEHGLWALLTMLMLITLRSCRSCPQWERGQRQGCFEKKIPINPLLL</sequence>
<name>A0A6A5SGL7_9PLEO</name>
<evidence type="ECO:0000313" key="2">
    <source>
        <dbReference type="EMBL" id="KAF1939785.1"/>
    </source>
</evidence>
<proteinExistence type="predicted"/>
<keyword evidence="3" id="KW-1185">Reference proteome</keyword>
<gene>
    <name evidence="2" type="ORF">EJ02DRAFT_245186</name>
</gene>
<dbReference type="EMBL" id="ML976074">
    <property type="protein sequence ID" value="KAF1939785.1"/>
    <property type="molecule type" value="Genomic_DNA"/>
</dbReference>